<organism evidence="1 2">
    <name type="scientific">Pontibacter ruber</name>
    <dbReference type="NCBI Taxonomy" id="1343895"/>
    <lineage>
        <taxon>Bacteria</taxon>
        <taxon>Pseudomonadati</taxon>
        <taxon>Bacteroidota</taxon>
        <taxon>Cytophagia</taxon>
        <taxon>Cytophagales</taxon>
        <taxon>Hymenobacteraceae</taxon>
        <taxon>Pontibacter</taxon>
    </lineage>
</organism>
<dbReference type="InterPro" id="IPR011856">
    <property type="entry name" value="tRNA_endonuc-like_dom_sf"/>
</dbReference>
<dbReference type="EMBL" id="JBHUIM010000001">
    <property type="protein sequence ID" value="MFD2246168.1"/>
    <property type="molecule type" value="Genomic_DNA"/>
</dbReference>
<dbReference type="Gene3D" id="3.40.1350.10">
    <property type="match status" value="1"/>
</dbReference>
<gene>
    <name evidence="1" type="ORF">ACFSKP_07860</name>
</gene>
<dbReference type="Proteomes" id="UP001597374">
    <property type="component" value="Unassembled WGS sequence"/>
</dbReference>
<comment type="caution">
    <text evidence="1">The sequence shown here is derived from an EMBL/GenBank/DDBJ whole genome shotgun (WGS) entry which is preliminary data.</text>
</comment>
<evidence type="ECO:0000313" key="2">
    <source>
        <dbReference type="Proteomes" id="UP001597374"/>
    </source>
</evidence>
<sequence>MIDVNKKNGDDFEKFVVQKFDKKYFKIKEWAGDKYVNGRYAETTQHPDLLLEHSYKTETSELAVECKWRRDFYNEGIVIASSEQLERYKEFEEDRKIPVFIALGVGGSASNPEQLYVVPLRAIKYNFITATYLEKYQKQIDKNFYFYPDSQKLM</sequence>
<keyword evidence="2" id="KW-1185">Reference proteome</keyword>
<reference evidence="2" key="1">
    <citation type="journal article" date="2019" name="Int. J. Syst. Evol. Microbiol.">
        <title>The Global Catalogue of Microorganisms (GCM) 10K type strain sequencing project: providing services to taxonomists for standard genome sequencing and annotation.</title>
        <authorList>
            <consortium name="The Broad Institute Genomics Platform"/>
            <consortium name="The Broad Institute Genome Sequencing Center for Infectious Disease"/>
            <person name="Wu L."/>
            <person name="Ma J."/>
        </authorList>
    </citation>
    <scope>NUCLEOTIDE SEQUENCE [LARGE SCALE GENOMIC DNA]</scope>
    <source>
        <strain evidence="2">CGMCC 4.1782</strain>
    </source>
</reference>
<dbReference type="RefSeq" id="WP_250427851.1">
    <property type="nucleotide sequence ID" value="NZ_JALPRR010000001.1"/>
</dbReference>
<proteinExistence type="predicted"/>
<name>A0ABW5CXT8_9BACT</name>
<accession>A0ABW5CXT8</accession>
<evidence type="ECO:0000313" key="1">
    <source>
        <dbReference type="EMBL" id="MFD2246168.1"/>
    </source>
</evidence>
<protein>
    <recommendedName>
        <fullName evidence="3">Restriction endonuclease</fullName>
    </recommendedName>
</protein>
<evidence type="ECO:0008006" key="3">
    <source>
        <dbReference type="Google" id="ProtNLM"/>
    </source>
</evidence>